<name>A0A5C5XDD4_9PLAN</name>
<gene>
    <name evidence="9" type="primary">pknB_3</name>
    <name evidence="9" type="ORF">Pan54_15450</name>
</gene>
<dbReference type="PROSITE" id="PS50011">
    <property type="entry name" value="PROTEIN_KINASE_DOM"/>
    <property type="match status" value="1"/>
</dbReference>
<dbReference type="PROSITE" id="PS00107">
    <property type="entry name" value="PROTEIN_KINASE_ATP"/>
    <property type="match status" value="1"/>
</dbReference>
<accession>A0A5C5XDD4</accession>
<feature type="region of interest" description="Disordered" evidence="6">
    <location>
        <begin position="70"/>
        <end position="89"/>
    </location>
</feature>
<dbReference type="OrthoDB" id="6111975at2"/>
<organism evidence="9 10">
    <name type="scientific">Rubinisphaera italica</name>
    <dbReference type="NCBI Taxonomy" id="2527969"/>
    <lineage>
        <taxon>Bacteria</taxon>
        <taxon>Pseudomonadati</taxon>
        <taxon>Planctomycetota</taxon>
        <taxon>Planctomycetia</taxon>
        <taxon>Planctomycetales</taxon>
        <taxon>Planctomycetaceae</taxon>
        <taxon>Rubinisphaera</taxon>
    </lineage>
</organism>
<dbReference type="RefSeq" id="WP_146502884.1">
    <property type="nucleotide sequence ID" value="NZ_SJPG01000001.1"/>
</dbReference>
<dbReference type="Proteomes" id="UP000316095">
    <property type="component" value="Unassembled WGS sequence"/>
</dbReference>
<dbReference type="GO" id="GO:0005524">
    <property type="term" value="F:ATP binding"/>
    <property type="evidence" value="ECO:0007669"/>
    <property type="project" value="UniProtKB-UniRule"/>
</dbReference>
<evidence type="ECO:0000256" key="4">
    <source>
        <dbReference type="ARBA" id="ARBA00022840"/>
    </source>
</evidence>
<comment type="caution">
    <text evidence="9">The sequence shown here is derived from an EMBL/GenBank/DDBJ whole genome shotgun (WGS) entry which is preliminary data.</text>
</comment>
<keyword evidence="7" id="KW-0812">Transmembrane</keyword>
<evidence type="ECO:0000256" key="1">
    <source>
        <dbReference type="ARBA" id="ARBA00022679"/>
    </source>
</evidence>
<keyword evidence="3 9" id="KW-0418">Kinase</keyword>
<evidence type="ECO:0000256" key="6">
    <source>
        <dbReference type="SAM" id="MobiDB-lite"/>
    </source>
</evidence>
<dbReference type="CDD" id="cd14014">
    <property type="entry name" value="STKc_PknB_like"/>
    <property type="match status" value="1"/>
</dbReference>
<feature type="binding site" evidence="5">
    <location>
        <position position="133"/>
    </location>
    <ligand>
        <name>ATP</name>
        <dbReference type="ChEBI" id="CHEBI:30616"/>
    </ligand>
</feature>
<feature type="transmembrane region" description="Helical" evidence="7">
    <location>
        <begin position="417"/>
        <end position="438"/>
    </location>
</feature>
<dbReference type="PANTHER" id="PTHR43289">
    <property type="entry name" value="MITOGEN-ACTIVATED PROTEIN KINASE KINASE KINASE 20-RELATED"/>
    <property type="match status" value="1"/>
</dbReference>
<feature type="domain" description="Protein kinase" evidence="8">
    <location>
        <begin position="104"/>
        <end position="373"/>
    </location>
</feature>
<evidence type="ECO:0000313" key="9">
    <source>
        <dbReference type="EMBL" id="TWT60818.1"/>
    </source>
</evidence>
<dbReference type="SMART" id="SM00220">
    <property type="entry name" value="S_TKc"/>
    <property type="match status" value="1"/>
</dbReference>
<dbReference type="PANTHER" id="PTHR43289:SF6">
    <property type="entry name" value="SERINE_THREONINE-PROTEIN KINASE NEKL-3"/>
    <property type="match status" value="1"/>
</dbReference>
<sequence>MSEQSIFYQASQLTGEEREAFLQEKCGDDLTARQRLDKLLHAVDHAIDFLEEPAVAQIDIAEILESEEKAAAMSEQSENEPSSQNFKFLKPSEDPEVMGLIDRFEIRSVVGQGGMGIVFKARDPELDRIVAIKVLHEDKIPPFALAASRKRFIREARSMATFHSDYVIRVHEVQKDHQPPFFAMEYIHGKSLQQKIDKEGPLEVEDMLRIGIEIASGLVAAHESPNKLVHRDIKPANILLENGIERVKIVDFGLAKDSLDNSNDITSSNGEILGTVPFMSPEQAQSRIVDTRTDLFSLGATLYCMATGYPPFRGNNLTKLLHKVVSEDPIALNNVHPELPPGFCEIVSRLMQKRPDKRIQSASEIVSMLKAELTRLQEPQATPGTSFDKTIIGEFPDSEDAVKNMSSRPWYHISRGYLKIASVILLIGICSIGAIYYFNTLPDNERIDPDEFFVK</sequence>
<dbReference type="PROSITE" id="PS00108">
    <property type="entry name" value="PROTEIN_KINASE_ST"/>
    <property type="match status" value="1"/>
</dbReference>
<evidence type="ECO:0000256" key="2">
    <source>
        <dbReference type="ARBA" id="ARBA00022741"/>
    </source>
</evidence>
<dbReference type="Gene3D" id="1.10.510.10">
    <property type="entry name" value="Transferase(Phosphotransferase) domain 1"/>
    <property type="match status" value="1"/>
</dbReference>
<keyword evidence="1 9" id="KW-0808">Transferase</keyword>
<protein>
    <submittedName>
        <fullName evidence="9">Serine/threonine-protein kinase PknB</fullName>
        <ecNumber evidence="9">2.7.11.1</ecNumber>
    </submittedName>
</protein>
<evidence type="ECO:0000256" key="7">
    <source>
        <dbReference type="SAM" id="Phobius"/>
    </source>
</evidence>
<dbReference type="InterPro" id="IPR008271">
    <property type="entry name" value="Ser/Thr_kinase_AS"/>
</dbReference>
<dbReference type="Pfam" id="PF00069">
    <property type="entry name" value="Pkinase"/>
    <property type="match status" value="1"/>
</dbReference>
<evidence type="ECO:0000259" key="8">
    <source>
        <dbReference type="PROSITE" id="PS50011"/>
    </source>
</evidence>
<evidence type="ECO:0000313" key="10">
    <source>
        <dbReference type="Proteomes" id="UP000316095"/>
    </source>
</evidence>
<keyword evidence="7" id="KW-0472">Membrane</keyword>
<dbReference type="Gene3D" id="3.30.200.20">
    <property type="entry name" value="Phosphorylase Kinase, domain 1"/>
    <property type="match status" value="1"/>
</dbReference>
<feature type="compositionally biased region" description="Low complexity" evidence="6">
    <location>
        <begin position="74"/>
        <end position="85"/>
    </location>
</feature>
<dbReference type="AlphaFoldDB" id="A0A5C5XDD4"/>
<dbReference type="EMBL" id="SJPG01000001">
    <property type="protein sequence ID" value="TWT60818.1"/>
    <property type="molecule type" value="Genomic_DNA"/>
</dbReference>
<evidence type="ECO:0000256" key="3">
    <source>
        <dbReference type="ARBA" id="ARBA00022777"/>
    </source>
</evidence>
<dbReference type="SUPFAM" id="SSF56112">
    <property type="entry name" value="Protein kinase-like (PK-like)"/>
    <property type="match status" value="1"/>
</dbReference>
<dbReference type="GO" id="GO:0004674">
    <property type="term" value="F:protein serine/threonine kinase activity"/>
    <property type="evidence" value="ECO:0007669"/>
    <property type="project" value="UniProtKB-EC"/>
</dbReference>
<keyword evidence="7" id="KW-1133">Transmembrane helix</keyword>
<keyword evidence="4 5" id="KW-0067">ATP-binding</keyword>
<proteinExistence type="predicted"/>
<keyword evidence="2 5" id="KW-0547">Nucleotide-binding</keyword>
<dbReference type="InterPro" id="IPR017441">
    <property type="entry name" value="Protein_kinase_ATP_BS"/>
</dbReference>
<evidence type="ECO:0000256" key="5">
    <source>
        <dbReference type="PROSITE-ProRule" id="PRU10141"/>
    </source>
</evidence>
<dbReference type="EC" id="2.7.11.1" evidence="9"/>
<dbReference type="InterPro" id="IPR000719">
    <property type="entry name" value="Prot_kinase_dom"/>
</dbReference>
<dbReference type="InterPro" id="IPR011009">
    <property type="entry name" value="Kinase-like_dom_sf"/>
</dbReference>
<reference evidence="9 10" key="1">
    <citation type="submission" date="2019-02" db="EMBL/GenBank/DDBJ databases">
        <title>Deep-cultivation of Planctomycetes and their phenomic and genomic characterization uncovers novel biology.</title>
        <authorList>
            <person name="Wiegand S."/>
            <person name="Jogler M."/>
            <person name="Boedeker C."/>
            <person name="Pinto D."/>
            <person name="Vollmers J."/>
            <person name="Rivas-Marin E."/>
            <person name="Kohn T."/>
            <person name="Peeters S.H."/>
            <person name="Heuer A."/>
            <person name="Rast P."/>
            <person name="Oberbeckmann S."/>
            <person name="Bunk B."/>
            <person name="Jeske O."/>
            <person name="Meyerdierks A."/>
            <person name="Storesund J.E."/>
            <person name="Kallscheuer N."/>
            <person name="Luecker S."/>
            <person name="Lage O.M."/>
            <person name="Pohl T."/>
            <person name="Merkel B.J."/>
            <person name="Hornburger P."/>
            <person name="Mueller R.-W."/>
            <person name="Bruemmer F."/>
            <person name="Labrenz M."/>
            <person name="Spormann A.M."/>
            <person name="Op Den Camp H."/>
            <person name="Overmann J."/>
            <person name="Amann R."/>
            <person name="Jetten M.S.M."/>
            <person name="Mascher T."/>
            <person name="Medema M.H."/>
            <person name="Devos D.P."/>
            <person name="Kaster A.-K."/>
            <person name="Ovreas L."/>
            <person name="Rohde M."/>
            <person name="Galperin M.Y."/>
            <person name="Jogler C."/>
        </authorList>
    </citation>
    <scope>NUCLEOTIDE SEQUENCE [LARGE SCALE GENOMIC DNA]</scope>
    <source>
        <strain evidence="9 10">Pan54</strain>
    </source>
</reference>
<keyword evidence="10" id="KW-1185">Reference proteome</keyword>